<keyword evidence="5 6" id="KW-0349">Heme</keyword>
<dbReference type="PRINTS" id="PR00385">
    <property type="entry name" value="P450"/>
</dbReference>
<dbReference type="OMA" id="EPCIQQG"/>
<dbReference type="InterPro" id="IPR001128">
    <property type="entry name" value="Cyt_P450"/>
</dbReference>
<evidence type="ECO:0000256" key="4">
    <source>
        <dbReference type="ARBA" id="ARBA00023004"/>
    </source>
</evidence>
<dbReference type="GO" id="GO:0005506">
    <property type="term" value="F:iron ion binding"/>
    <property type="evidence" value="ECO:0007669"/>
    <property type="project" value="InterPro"/>
</dbReference>
<dbReference type="SUPFAM" id="SSF48264">
    <property type="entry name" value="Cytochrome P450"/>
    <property type="match status" value="1"/>
</dbReference>
<proteinExistence type="inferred from homology"/>
<evidence type="ECO:0000256" key="5">
    <source>
        <dbReference type="PIRSR" id="PIRSR602401-1"/>
    </source>
</evidence>
<dbReference type="GO" id="GO:0020037">
    <property type="term" value="F:heme binding"/>
    <property type="evidence" value="ECO:0007669"/>
    <property type="project" value="InterPro"/>
</dbReference>
<dbReference type="EMBL" id="KB446536">
    <property type="protein sequence ID" value="EME48231.1"/>
    <property type="molecule type" value="Genomic_DNA"/>
</dbReference>
<dbReference type="InterPro" id="IPR017972">
    <property type="entry name" value="Cyt_P450_CS"/>
</dbReference>
<dbReference type="PRINTS" id="PR00463">
    <property type="entry name" value="EP450I"/>
</dbReference>
<keyword evidence="2 5" id="KW-0479">Metal-binding</keyword>
<evidence type="ECO:0000313" key="8">
    <source>
        <dbReference type="Proteomes" id="UP000016933"/>
    </source>
</evidence>
<keyword evidence="8" id="KW-1185">Reference proteome</keyword>
<dbReference type="AlphaFoldDB" id="N1PXG8"/>
<reference evidence="8" key="1">
    <citation type="journal article" date="2012" name="PLoS Genet.">
        <title>The genomes of the fungal plant pathogens Cladosporium fulvum and Dothistroma septosporum reveal adaptation to different hosts and lifestyles but also signatures of common ancestry.</title>
        <authorList>
            <person name="de Wit P.J.G.M."/>
            <person name="van der Burgt A."/>
            <person name="Oekmen B."/>
            <person name="Stergiopoulos I."/>
            <person name="Abd-Elsalam K.A."/>
            <person name="Aerts A.L."/>
            <person name="Bahkali A.H."/>
            <person name="Beenen H.G."/>
            <person name="Chettri P."/>
            <person name="Cox M.P."/>
            <person name="Datema E."/>
            <person name="de Vries R.P."/>
            <person name="Dhillon B."/>
            <person name="Ganley A.R."/>
            <person name="Griffiths S.A."/>
            <person name="Guo Y."/>
            <person name="Hamelin R.C."/>
            <person name="Henrissat B."/>
            <person name="Kabir M.S."/>
            <person name="Jashni M.K."/>
            <person name="Kema G."/>
            <person name="Klaubauf S."/>
            <person name="Lapidus A."/>
            <person name="Levasseur A."/>
            <person name="Lindquist E."/>
            <person name="Mehrabi R."/>
            <person name="Ohm R.A."/>
            <person name="Owen T.J."/>
            <person name="Salamov A."/>
            <person name="Schwelm A."/>
            <person name="Schijlen E."/>
            <person name="Sun H."/>
            <person name="van den Burg H.A."/>
            <person name="van Ham R.C.H.J."/>
            <person name="Zhang S."/>
            <person name="Goodwin S.B."/>
            <person name="Grigoriev I.V."/>
            <person name="Collemare J."/>
            <person name="Bradshaw R.E."/>
        </authorList>
    </citation>
    <scope>NUCLEOTIDE SEQUENCE [LARGE SCALE GENOMIC DNA]</scope>
    <source>
        <strain evidence="8">NZE10 / CBS 128990</strain>
    </source>
</reference>
<dbReference type="HOGENOM" id="CLU_001570_2_1_1"/>
<dbReference type="GO" id="GO:0004497">
    <property type="term" value="F:monooxygenase activity"/>
    <property type="evidence" value="ECO:0007669"/>
    <property type="project" value="UniProtKB-KW"/>
</dbReference>
<dbReference type="Gene3D" id="1.10.630.10">
    <property type="entry name" value="Cytochrome P450"/>
    <property type="match status" value="1"/>
</dbReference>
<evidence type="ECO:0000256" key="6">
    <source>
        <dbReference type="RuleBase" id="RU000461"/>
    </source>
</evidence>
<gene>
    <name evidence="7" type="primary">cyp9</name>
    <name evidence="7" type="ORF">DOTSEDRAFT_122442</name>
</gene>
<accession>N1PXG8</accession>
<dbReference type="OrthoDB" id="1055148at2759"/>
<dbReference type="PANTHER" id="PTHR46300">
    <property type="entry name" value="P450, PUTATIVE (EUROFUNG)-RELATED-RELATED"/>
    <property type="match status" value="1"/>
</dbReference>
<dbReference type="STRING" id="675120.N1PXG8"/>
<sequence length="548" mass="61924">MSLIASLFPLDLSHQPYYIYALSTLLIPLILLTHDLYTYLHLPPGPPPLPFIGNKFSLPKSKPWLQFQRWSKQYGPIFTIWIGRKPTLVISDPEVAMEIMEKRSSKFSSRPRMVVMGEVYSGNASILTQPYGKGWSIRRKLLHQALNSSALKLYKPTQEAEATRLCDALLRNSKGWEKEIERFTSSVVFCVAYGHRIDSLEAKVITDRFRFMQYTAGLNIPGKFLAETFPILAKLPSWAAGWKREVQEMGRLEGEANLALLEMVRGEMQEAREKGMPEAVPNSLCRTLLELREREDVPLSEKHFSYIPASLFGAGSDTTASTLCSAVLGLVTHPNVLKAAQAELDAVVGHGRSPTFEDEPKLPYLRALVNETLRWRPVAVLGGTPHASTERDVYAGYHIPVGTTILGNNWAINLNEDYYPDPHHFDPVRFLSDADREQSGLKKHTYIGQKTHPSRAGHSSFGWGRRVCPGADLASNSLFIALSKLLWAYDILPIEGRHYDIFAYTDGFNMRPQRFECSMTMRSERHGQVLEAERLDALKWLGKFSPFE</sequence>
<protein>
    <submittedName>
        <fullName evidence="7">Cytochrome P450-like protein</fullName>
    </submittedName>
</protein>
<evidence type="ECO:0000256" key="2">
    <source>
        <dbReference type="ARBA" id="ARBA00022723"/>
    </source>
</evidence>
<name>N1PXG8_DOTSN</name>
<evidence type="ECO:0000256" key="1">
    <source>
        <dbReference type="ARBA" id="ARBA00010617"/>
    </source>
</evidence>
<evidence type="ECO:0000313" key="7">
    <source>
        <dbReference type="EMBL" id="EME48231.1"/>
    </source>
</evidence>
<dbReference type="InterPro" id="IPR036396">
    <property type="entry name" value="Cyt_P450_sf"/>
</dbReference>
<dbReference type="InterPro" id="IPR002401">
    <property type="entry name" value="Cyt_P450_E_grp-I"/>
</dbReference>
<comment type="cofactor">
    <cofactor evidence="5">
        <name>heme</name>
        <dbReference type="ChEBI" id="CHEBI:30413"/>
    </cofactor>
</comment>
<dbReference type="Pfam" id="PF00067">
    <property type="entry name" value="p450"/>
    <property type="match status" value="1"/>
</dbReference>
<keyword evidence="3 6" id="KW-0560">Oxidoreductase</keyword>
<keyword evidence="4 5" id="KW-0408">Iron</keyword>
<organism evidence="7 8">
    <name type="scientific">Dothistroma septosporum (strain NZE10 / CBS 128990)</name>
    <name type="common">Red band needle blight fungus</name>
    <name type="synonym">Mycosphaerella pini</name>
    <dbReference type="NCBI Taxonomy" id="675120"/>
    <lineage>
        <taxon>Eukaryota</taxon>
        <taxon>Fungi</taxon>
        <taxon>Dikarya</taxon>
        <taxon>Ascomycota</taxon>
        <taxon>Pezizomycotina</taxon>
        <taxon>Dothideomycetes</taxon>
        <taxon>Dothideomycetidae</taxon>
        <taxon>Mycosphaerellales</taxon>
        <taxon>Mycosphaerellaceae</taxon>
        <taxon>Dothistroma</taxon>
    </lineage>
</organism>
<evidence type="ECO:0000256" key="3">
    <source>
        <dbReference type="ARBA" id="ARBA00023002"/>
    </source>
</evidence>
<dbReference type="PANTHER" id="PTHR46300:SF4">
    <property type="entry name" value="CYTOCHROME P450 98A3"/>
    <property type="match status" value="1"/>
</dbReference>
<dbReference type="InterPro" id="IPR050364">
    <property type="entry name" value="Cytochrome_P450_fung"/>
</dbReference>
<keyword evidence="6" id="KW-0503">Monooxygenase</keyword>
<dbReference type="GO" id="GO:0016705">
    <property type="term" value="F:oxidoreductase activity, acting on paired donors, with incorporation or reduction of molecular oxygen"/>
    <property type="evidence" value="ECO:0007669"/>
    <property type="project" value="InterPro"/>
</dbReference>
<dbReference type="PROSITE" id="PS00086">
    <property type="entry name" value="CYTOCHROME_P450"/>
    <property type="match status" value="1"/>
</dbReference>
<dbReference type="eggNOG" id="KOG0156">
    <property type="taxonomic scope" value="Eukaryota"/>
</dbReference>
<dbReference type="Proteomes" id="UP000016933">
    <property type="component" value="Unassembled WGS sequence"/>
</dbReference>
<dbReference type="CDD" id="cd11065">
    <property type="entry name" value="CYP64-like"/>
    <property type="match status" value="1"/>
</dbReference>
<comment type="similarity">
    <text evidence="1 6">Belongs to the cytochrome P450 family.</text>
</comment>
<feature type="binding site" description="axial binding residue" evidence="5">
    <location>
        <position position="468"/>
    </location>
    <ligand>
        <name>heme</name>
        <dbReference type="ChEBI" id="CHEBI:30413"/>
    </ligand>
    <ligandPart>
        <name>Fe</name>
        <dbReference type="ChEBI" id="CHEBI:18248"/>
    </ligandPart>
</feature>
<reference evidence="7 8" key="2">
    <citation type="journal article" date="2012" name="PLoS Pathog.">
        <title>Diverse lifestyles and strategies of plant pathogenesis encoded in the genomes of eighteen Dothideomycetes fungi.</title>
        <authorList>
            <person name="Ohm R.A."/>
            <person name="Feau N."/>
            <person name="Henrissat B."/>
            <person name="Schoch C.L."/>
            <person name="Horwitz B.A."/>
            <person name="Barry K.W."/>
            <person name="Condon B.J."/>
            <person name="Copeland A.C."/>
            <person name="Dhillon B."/>
            <person name="Glaser F."/>
            <person name="Hesse C.N."/>
            <person name="Kosti I."/>
            <person name="LaButti K."/>
            <person name="Lindquist E.A."/>
            <person name="Lucas S."/>
            <person name="Salamov A.A."/>
            <person name="Bradshaw R.E."/>
            <person name="Ciuffetti L."/>
            <person name="Hamelin R.C."/>
            <person name="Kema G.H.J."/>
            <person name="Lawrence C."/>
            <person name="Scott J.A."/>
            <person name="Spatafora J.W."/>
            <person name="Turgeon B.G."/>
            <person name="de Wit P.J.G.M."/>
            <person name="Zhong S."/>
            <person name="Goodwin S.B."/>
            <person name="Grigoriev I.V."/>
        </authorList>
    </citation>
    <scope>NUCLEOTIDE SEQUENCE [LARGE SCALE GENOMIC DNA]</scope>
    <source>
        <strain evidence="8">NZE10 / CBS 128990</strain>
    </source>
</reference>